<dbReference type="SUPFAM" id="SSF54427">
    <property type="entry name" value="NTF2-like"/>
    <property type="match status" value="1"/>
</dbReference>
<reference evidence="2 3" key="1">
    <citation type="submission" date="2017-09" db="EMBL/GenBank/DDBJ databases">
        <authorList>
            <person name="Ehlers B."/>
            <person name="Leendertz F.H."/>
        </authorList>
    </citation>
    <scope>NUCLEOTIDE SEQUENCE [LARGE SCALE GENOMIC DNA]</scope>
    <source>
        <strain evidence="2 3">CGMCC 1.10978</strain>
    </source>
</reference>
<protein>
    <submittedName>
        <fullName evidence="2">Ketosteroid isomerase-related protein</fullName>
    </submittedName>
</protein>
<sequence>METPLSPTLQVIQRFNQAFVRHDAALLDDLIAEDCVMESVEPAPDGTRYVGRTACLAFWKKLASNRDGEFADEDIVAGGEHGIIRWRYRFGPGLSKSVRGVTVMRVRDGVILEAHGYVKSGEVPVATSVRSATTSGDA</sequence>
<dbReference type="InterPro" id="IPR037401">
    <property type="entry name" value="SnoaL-like"/>
</dbReference>
<name>A0A286DEU1_9GAMM</name>
<gene>
    <name evidence="2" type="ORF">SAMN06296416_112102</name>
</gene>
<dbReference type="AlphaFoldDB" id="A0A286DEU1"/>
<dbReference type="EMBL" id="OCND01000012">
    <property type="protein sequence ID" value="SOD57262.1"/>
    <property type="molecule type" value="Genomic_DNA"/>
</dbReference>
<dbReference type="RefSeq" id="WP_097123501.1">
    <property type="nucleotide sequence ID" value="NZ_OCND01000012.1"/>
</dbReference>
<keyword evidence="2" id="KW-0413">Isomerase</keyword>
<dbReference type="Proteomes" id="UP000219374">
    <property type="component" value="Unassembled WGS sequence"/>
</dbReference>
<organism evidence="2 3">
    <name type="scientific">Pseudoxanthomonas wuyuanensis</name>
    <dbReference type="NCBI Taxonomy" id="1073196"/>
    <lineage>
        <taxon>Bacteria</taxon>
        <taxon>Pseudomonadati</taxon>
        <taxon>Pseudomonadota</taxon>
        <taxon>Gammaproteobacteria</taxon>
        <taxon>Lysobacterales</taxon>
        <taxon>Lysobacteraceae</taxon>
        <taxon>Pseudoxanthomonas</taxon>
    </lineage>
</organism>
<evidence type="ECO:0000313" key="2">
    <source>
        <dbReference type="EMBL" id="SOD57262.1"/>
    </source>
</evidence>
<evidence type="ECO:0000313" key="3">
    <source>
        <dbReference type="Proteomes" id="UP000219374"/>
    </source>
</evidence>
<dbReference type="Gene3D" id="3.10.450.50">
    <property type="match status" value="1"/>
</dbReference>
<keyword evidence="3" id="KW-1185">Reference proteome</keyword>
<accession>A0A286DEU1</accession>
<dbReference type="Pfam" id="PF12680">
    <property type="entry name" value="SnoaL_2"/>
    <property type="match status" value="1"/>
</dbReference>
<feature type="domain" description="SnoaL-like" evidence="1">
    <location>
        <begin position="12"/>
        <end position="113"/>
    </location>
</feature>
<dbReference type="OrthoDB" id="5185819at2"/>
<dbReference type="InterPro" id="IPR032710">
    <property type="entry name" value="NTF2-like_dom_sf"/>
</dbReference>
<proteinExistence type="predicted"/>
<evidence type="ECO:0000259" key="1">
    <source>
        <dbReference type="Pfam" id="PF12680"/>
    </source>
</evidence>
<dbReference type="GO" id="GO:0016853">
    <property type="term" value="F:isomerase activity"/>
    <property type="evidence" value="ECO:0007669"/>
    <property type="project" value="UniProtKB-KW"/>
</dbReference>